<comment type="caution">
    <text evidence="2">The sequence shown here is derived from an EMBL/GenBank/DDBJ whole genome shotgun (WGS) entry which is preliminary data.</text>
</comment>
<keyword evidence="1" id="KW-0472">Membrane</keyword>
<name>A0A4R4AGA1_MARGR</name>
<dbReference type="InterPro" id="IPR017495">
    <property type="entry name" value="PuhC"/>
</dbReference>
<dbReference type="EMBL" id="SMDC01000002">
    <property type="protein sequence ID" value="TCW38268.1"/>
    <property type="molecule type" value="Genomic_DNA"/>
</dbReference>
<accession>A0A4R4AGA1</accession>
<evidence type="ECO:0000256" key="1">
    <source>
        <dbReference type="SAM" id="Phobius"/>
    </source>
</evidence>
<dbReference type="AlphaFoldDB" id="A0A4R4AGA1"/>
<dbReference type="Proteomes" id="UP000295247">
    <property type="component" value="Unassembled WGS sequence"/>
</dbReference>
<evidence type="ECO:0000313" key="3">
    <source>
        <dbReference type="Proteomes" id="UP000295247"/>
    </source>
</evidence>
<evidence type="ECO:0000313" key="2">
    <source>
        <dbReference type="EMBL" id="TCW38268.1"/>
    </source>
</evidence>
<keyword evidence="1" id="KW-1133">Transmembrane helix</keyword>
<sequence length="152" mass="16536">MSDPFGERPFPRGVLIAVAILLGSIILMISIARLTGMSPEQIPVAPAVETRDLRFESQPEDVLAVYDDTTGELIETFAPVEGGFVRGVLRSMGRERMLHQAEAGAPFQVARRADGAITLEDPETEILIRLRAFGESNEGVFAELLDAEPVSQ</sequence>
<protein>
    <submittedName>
        <fullName evidence="2">Putative photosynthetic complex assembly protein</fullName>
    </submittedName>
</protein>
<gene>
    <name evidence="2" type="ORF">EDC29_102160</name>
</gene>
<reference evidence="2 3" key="1">
    <citation type="submission" date="2019-03" db="EMBL/GenBank/DDBJ databases">
        <title>Genomic Encyclopedia of Type Strains, Phase IV (KMG-IV): sequencing the most valuable type-strain genomes for metagenomic binning, comparative biology and taxonomic classification.</title>
        <authorList>
            <person name="Goeker M."/>
        </authorList>
    </citation>
    <scope>NUCLEOTIDE SEQUENCE [LARGE SCALE GENOMIC DNA]</scope>
    <source>
        <strain evidence="2 3">DSM 203</strain>
    </source>
</reference>
<feature type="transmembrane region" description="Helical" evidence="1">
    <location>
        <begin position="12"/>
        <end position="32"/>
    </location>
</feature>
<dbReference type="NCBIfam" id="TIGR03054">
    <property type="entry name" value="photo_alph_chp1"/>
    <property type="match status" value="1"/>
</dbReference>
<organism evidence="2 3">
    <name type="scientific">Marichromatium gracile</name>
    <name type="common">Chromatium gracile</name>
    <dbReference type="NCBI Taxonomy" id="1048"/>
    <lineage>
        <taxon>Bacteria</taxon>
        <taxon>Pseudomonadati</taxon>
        <taxon>Pseudomonadota</taxon>
        <taxon>Gammaproteobacteria</taxon>
        <taxon>Chromatiales</taxon>
        <taxon>Chromatiaceae</taxon>
        <taxon>Marichromatium</taxon>
    </lineage>
</organism>
<proteinExistence type="predicted"/>
<keyword evidence="1" id="KW-0812">Transmembrane</keyword>